<dbReference type="SUPFAM" id="SSF53335">
    <property type="entry name" value="S-adenosyl-L-methionine-dependent methyltransferases"/>
    <property type="match status" value="1"/>
</dbReference>
<keyword evidence="1 3" id="KW-0489">Methyltransferase</keyword>
<dbReference type="InterPro" id="IPR003788">
    <property type="entry name" value="NDUFAF7"/>
</dbReference>
<dbReference type="PANTHER" id="PTHR12049">
    <property type="entry name" value="PROTEIN ARGININE METHYLTRANSFERASE NDUFAF7, MITOCHONDRIAL"/>
    <property type="match status" value="1"/>
</dbReference>
<accession>A0A8J6YML4</accession>
<keyword evidence="4" id="KW-1185">Reference proteome</keyword>
<dbReference type="EMBL" id="JACZHT010000001">
    <property type="protein sequence ID" value="MBE1236086.1"/>
    <property type="molecule type" value="Genomic_DNA"/>
</dbReference>
<comment type="caution">
    <text evidence="3">The sequence shown here is derived from an EMBL/GenBank/DDBJ whole genome shotgun (WGS) entry which is preliminary data.</text>
</comment>
<proteinExistence type="predicted"/>
<dbReference type="GO" id="GO:0032259">
    <property type="term" value="P:methylation"/>
    <property type="evidence" value="ECO:0007669"/>
    <property type="project" value="UniProtKB-KW"/>
</dbReference>
<dbReference type="Pfam" id="PF02636">
    <property type="entry name" value="Methyltransf_28"/>
    <property type="match status" value="1"/>
</dbReference>
<evidence type="ECO:0000256" key="2">
    <source>
        <dbReference type="ARBA" id="ARBA00022679"/>
    </source>
</evidence>
<protein>
    <submittedName>
        <fullName evidence="3">SAM-dependent methyltransferase</fullName>
    </submittedName>
</protein>
<dbReference type="Gene3D" id="3.40.50.12710">
    <property type="match status" value="1"/>
</dbReference>
<dbReference type="GO" id="GO:0035243">
    <property type="term" value="F:protein-arginine omega-N symmetric methyltransferase activity"/>
    <property type="evidence" value="ECO:0007669"/>
    <property type="project" value="TreeGrafter"/>
</dbReference>
<evidence type="ECO:0000313" key="3">
    <source>
        <dbReference type="EMBL" id="MBE1236086.1"/>
    </source>
</evidence>
<keyword evidence="2" id="KW-0808">Transferase</keyword>
<organism evidence="3 4">
    <name type="scientific">Phaeovibrio sulfidiphilus</name>
    <dbReference type="NCBI Taxonomy" id="1220600"/>
    <lineage>
        <taxon>Bacteria</taxon>
        <taxon>Pseudomonadati</taxon>
        <taxon>Pseudomonadota</taxon>
        <taxon>Alphaproteobacteria</taxon>
        <taxon>Rhodospirillales</taxon>
        <taxon>Rhodospirillaceae</taxon>
        <taxon>Phaeovibrio</taxon>
    </lineage>
</organism>
<dbReference type="AlphaFoldDB" id="A0A8J6YML4"/>
<sequence length="341" mass="36110">MGLCAQAYYARGTAIGARGDFITAPECTQIFGELLGLWAVVVWQSMGSPAGLILAEAGPGRGTLMRDALRASRLVPAFGAAVSVALVETSPALRRQQEQALADSPVPVRWFDRLEDLPDAPLILLANEFLDALPIRQYQRSADGWCERRVRMESPDPLRLAFCLSPPLAGDPPFLQPAHRKAQPGEWVETCPAAHAVVEALARRFATRPGAALFLDYGPAASAPGDSLQALKGHAYAPLLDEPGAVDLTAHVDFQALAHTARAAGAGVEPLVRQGAFLTSLGLLERARALQAGTADESQKLAIADAVRRLVDPLQMGSLFKVMGMRSEGLAPLPGFSGPAG</sequence>
<reference evidence="3" key="1">
    <citation type="submission" date="2020-10" db="EMBL/GenBank/DDBJ databases">
        <title>Genome sequence of the unusual species of purple photosynthetic bacteria, Phaeovibrio sulfidiphilus DSM 23193, type strain.</title>
        <authorList>
            <person name="Kyndt J.A."/>
            <person name="Meyer T.E."/>
        </authorList>
    </citation>
    <scope>NUCLEOTIDE SEQUENCE</scope>
    <source>
        <strain evidence="3">DSM 23193</strain>
    </source>
</reference>
<dbReference type="InterPro" id="IPR029063">
    <property type="entry name" value="SAM-dependent_MTases_sf"/>
</dbReference>
<dbReference type="PANTHER" id="PTHR12049:SF7">
    <property type="entry name" value="PROTEIN ARGININE METHYLTRANSFERASE NDUFAF7, MITOCHONDRIAL"/>
    <property type="match status" value="1"/>
</dbReference>
<name>A0A8J6YML4_9PROT</name>
<evidence type="ECO:0000313" key="4">
    <source>
        <dbReference type="Proteomes" id="UP000631034"/>
    </source>
</evidence>
<dbReference type="InterPro" id="IPR038375">
    <property type="entry name" value="NDUFAF7_sf"/>
</dbReference>
<gene>
    <name evidence="3" type="ORF">IHV25_00225</name>
</gene>
<dbReference type="Proteomes" id="UP000631034">
    <property type="component" value="Unassembled WGS sequence"/>
</dbReference>
<evidence type="ECO:0000256" key="1">
    <source>
        <dbReference type="ARBA" id="ARBA00022603"/>
    </source>
</evidence>